<reference evidence="2" key="2">
    <citation type="journal article" date="2023" name="Proc. Natl. Acad. Sci. U.S.A.">
        <title>A global phylogenomic analysis of the shiitake genus Lentinula.</title>
        <authorList>
            <person name="Sierra-Patev S."/>
            <person name="Min B."/>
            <person name="Naranjo-Ortiz M."/>
            <person name="Looney B."/>
            <person name="Konkel Z."/>
            <person name="Slot J.C."/>
            <person name="Sakamoto Y."/>
            <person name="Steenwyk J.L."/>
            <person name="Rokas A."/>
            <person name="Carro J."/>
            <person name="Camarero S."/>
            <person name="Ferreira P."/>
            <person name="Molpeceres G."/>
            <person name="Ruiz-Duenas F.J."/>
            <person name="Serrano A."/>
            <person name="Henrissat B."/>
            <person name="Drula E."/>
            <person name="Hughes K.W."/>
            <person name="Mata J.L."/>
            <person name="Ishikawa N.K."/>
            <person name="Vargas-Isla R."/>
            <person name="Ushijima S."/>
            <person name="Smith C.A."/>
            <person name="Donoghue J."/>
            <person name="Ahrendt S."/>
            <person name="Andreopoulos W."/>
            <person name="He G."/>
            <person name="LaButti K."/>
            <person name="Lipzen A."/>
            <person name="Ng V."/>
            <person name="Riley R."/>
            <person name="Sandor L."/>
            <person name="Barry K."/>
            <person name="Martinez A.T."/>
            <person name="Xiao Y."/>
            <person name="Gibbons J.G."/>
            <person name="Terashima K."/>
            <person name="Grigoriev I.V."/>
            <person name="Hibbett D."/>
        </authorList>
    </citation>
    <scope>NUCLEOTIDE SEQUENCE</scope>
    <source>
        <strain evidence="2">Sp2 HRB7682 ss15</strain>
    </source>
</reference>
<accession>A0A9W9DCD8</accession>
<dbReference type="Gene3D" id="3.90.70.10">
    <property type="entry name" value="Cysteine proteinases"/>
    <property type="match status" value="1"/>
</dbReference>
<feature type="domain" description="PAN2 UCH" evidence="1">
    <location>
        <begin position="5"/>
        <end position="89"/>
    </location>
</feature>
<dbReference type="AlphaFoldDB" id="A0A9W9DCD8"/>
<evidence type="ECO:0000313" key="2">
    <source>
        <dbReference type="EMBL" id="KAJ4463474.1"/>
    </source>
</evidence>
<dbReference type="Pfam" id="PF13423">
    <property type="entry name" value="UCH_1"/>
    <property type="match status" value="1"/>
</dbReference>
<gene>
    <name evidence="2" type="ORF">C8J55DRAFT_308455</name>
</gene>
<protein>
    <recommendedName>
        <fullName evidence="1">PAN2 UCH domain-containing protein</fullName>
    </recommendedName>
</protein>
<name>A0A9W9DCD8_9AGAR</name>
<reference evidence="2" key="1">
    <citation type="submission" date="2022-08" db="EMBL/GenBank/DDBJ databases">
        <authorList>
            <consortium name="DOE Joint Genome Institute"/>
            <person name="Min B."/>
            <person name="Riley R."/>
            <person name="Sierra-Patev S."/>
            <person name="Naranjo-Ortiz M."/>
            <person name="Looney B."/>
            <person name="Konkel Z."/>
            <person name="Slot J.C."/>
            <person name="Sakamoto Y."/>
            <person name="Steenwyk J.L."/>
            <person name="Rokas A."/>
            <person name="Carro J."/>
            <person name="Camarero S."/>
            <person name="Ferreira P."/>
            <person name="Molpeceres G."/>
            <person name="Ruiz-Duenas F.J."/>
            <person name="Serrano A."/>
            <person name="Henrissat B."/>
            <person name="Drula E."/>
            <person name="Hughes K.W."/>
            <person name="Mata J.L."/>
            <person name="Ishikawa N.K."/>
            <person name="Vargas-Isla R."/>
            <person name="Ushijima S."/>
            <person name="Smith C.A."/>
            <person name="Ahrendt S."/>
            <person name="Andreopoulos W."/>
            <person name="He G."/>
            <person name="Labutti K."/>
            <person name="Lipzen A."/>
            <person name="Ng V."/>
            <person name="Sandor L."/>
            <person name="Barry K."/>
            <person name="Martinez A.T."/>
            <person name="Xiao Y."/>
            <person name="Gibbons J.G."/>
            <person name="Terashima K."/>
            <person name="Hibbett D.S."/>
            <person name="Grigoriev I.V."/>
        </authorList>
    </citation>
    <scope>NUCLEOTIDE SEQUENCE</scope>
    <source>
        <strain evidence="2">Sp2 HRB7682 ss15</strain>
    </source>
</reference>
<comment type="caution">
    <text evidence="2">The sequence shown here is derived from an EMBL/GenBank/DDBJ whole genome shotgun (WGS) entry which is preliminary data.</text>
</comment>
<evidence type="ECO:0000259" key="1">
    <source>
        <dbReference type="Pfam" id="PF13423"/>
    </source>
</evidence>
<dbReference type="Proteomes" id="UP001150238">
    <property type="component" value="Unassembled WGS sequence"/>
</dbReference>
<organism evidence="2 3">
    <name type="scientific">Lentinula lateritia</name>
    <dbReference type="NCBI Taxonomy" id="40482"/>
    <lineage>
        <taxon>Eukaryota</taxon>
        <taxon>Fungi</taxon>
        <taxon>Dikarya</taxon>
        <taxon>Basidiomycota</taxon>
        <taxon>Agaricomycotina</taxon>
        <taxon>Agaricomycetes</taxon>
        <taxon>Agaricomycetidae</taxon>
        <taxon>Agaricales</taxon>
        <taxon>Marasmiineae</taxon>
        <taxon>Omphalotaceae</taxon>
        <taxon>Lentinula</taxon>
    </lineage>
</organism>
<dbReference type="EMBL" id="JANVFS010000071">
    <property type="protein sequence ID" value="KAJ4463474.1"/>
    <property type="molecule type" value="Genomic_DNA"/>
</dbReference>
<proteinExistence type="predicted"/>
<sequence>MTLVLTKSCESNAIDLVDYGREPTELDYAHMIQSFQCFLFDRLVLEGKDLTANPIILKGSSYERNEQTTVPAPITQLVGIDMKNTVTCFPAKRLEARII</sequence>
<evidence type="ECO:0000313" key="3">
    <source>
        <dbReference type="Proteomes" id="UP001150238"/>
    </source>
</evidence>
<dbReference type="InterPro" id="IPR028881">
    <property type="entry name" value="PAN2_UCH_dom"/>
</dbReference>